<keyword evidence="9" id="KW-1185">Reference proteome</keyword>
<gene>
    <name evidence="8" type="primary">RNF128</name>
    <name evidence="8" type="ORF">AK812_SmicGene35789</name>
</gene>
<dbReference type="Pfam" id="PF13639">
    <property type="entry name" value="zf-RING_2"/>
    <property type="match status" value="1"/>
</dbReference>
<reference evidence="8 9" key="1">
    <citation type="submission" date="2016-02" db="EMBL/GenBank/DDBJ databases">
        <title>Genome analysis of coral dinoflagellate symbionts highlights evolutionary adaptations to a symbiotic lifestyle.</title>
        <authorList>
            <person name="Aranda M."/>
            <person name="Li Y."/>
            <person name="Liew Y.J."/>
            <person name="Baumgarten S."/>
            <person name="Simakov O."/>
            <person name="Wilson M."/>
            <person name="Piel J."/>
            <person name="Ashoor H."/>
            <person name="Bougouffa S."/>
            <person name="Bajic V.B."/>
            <person name="Ryu T."/>
            <person name="Ravasi T."/>
            <person name="Bayer T."/>
            <person name="Micklem G."/>
            <person name="Kim H."/>
            <person name="Bhak J."/>
            <person name="Lajeunesse T.C."/>
            <person name="Voolstra C.R."/>
        </authorList>
    </citation>
    <scope>NUCLEOTIDE SEQUENCE [LARGE SCALE GENOMIC DNA]</scope>
    <source>
        <strain evidence="8 9">CCMP2467</strain>
    </source>
</reference>
<proteinExistence type="predicted"/>
<dbReference type="PROSITE" id="PS50089">
    <property type="entry name" value="ZF_RING_2"/>
    <property type="match status" value="1"/>
</dbReference>
<dbReference type="InterPro" id="IPR013083">
    <property type="entry name" value="Znf_RING/FYVE/PHD"/>
</dbReference>
<feature type="transmembrane region" description="Helical" evidence="6">
    <location>
        <begin position="12"/>
        <end position="30"/>
    </location>
</feature>
<feature type="domain" description="RING-type" evidence="7">
    <location>
        <begin position="173"/>
        <end position="213"/>
    </location>
</feature>
<dbReference type="OrthoDB" id="421575at2759"/>
<keyword evidence="2 4" id="KW-0863">Zinc-finger</keyword>
<keyword evidence="6" id="KW-0812">Transmembrane</keyword>
<name>A0A1Q9CKL9_SYMMI</name>
<sequence>MVGWRRSRSELPYLAGVALALIGSCAWLVCTYRRLRRATSADSDIMVRLVLFLVAKAVLLALEITMLCGAWSDVSTGWYVALGILLLDLPTVAAAGTMWKQAKRMMAQFQEEAQKKRKERRSEYLDMLPRLSFQEFSEREQENSDENEFTNDRVPDEKDVGSYQHNKCSQDQCIICLADFKPDCTVVRLDCGHVYHEGCISTWLMDEKRDPCPFRCTNFPADLVRADQADQADQDDSVVATSSARAATPSGDVVGRPLERLEV</sequence>
<organism evidence="8 9">
    <name type="scientific">Symbiodinium microadriaticum</name>
    <name type="common">Dinoflagellate</name>
    <name type="synonym">Zooxanthella microadriatica</name>
    <dbReference type="NCBI Taxonomy" id="2951"/>
    <lineage>
        <taxon>Eukaryota</taxon>
        <taxon>Sar</taxon>
        <taxon>Alveolata</taxon>
        <taxon>Dinophyceae</taxon>
        <taxon>Suessiales</taxon>
        <taxon>Symbiodiniaceae</taxon>
        <taxon>Symbiodinium</taxon>
    </lineage>
</organism>
<dbReference type="PANTHER" id="PTHR45969">
    <property type="entry name" value="RING ZINC FINGER PROTEIN-RELATED"/>
    <property type="match status" value="1"/>
</dbReference>
<evidence type="ECO:0000259" key="7">
    <source>
        <dbReference type="PROSITE" id="PS50089"/>
    </source>
</evidence>
<evidence type="ECO:0000256" key="2">
    <source>
        <dbReference type="ARBA" id="ARBA00022771"/>
    </source>
</evidence>
<evidence type="ECO:0000313" key="9">
    <source>
        <dbReference type="Proteomes" id="UP000186817"/>
    </source>
</evidence>
<feature type="transmembrane region" description="Helical" evidence="6">
    <location>
        <begin position="78"/>
        <end position="99"/>
    </location>
</feature>
<dbReference type="Proteomes" id="UP000186817">
    <property type="component" value="Unassembled WGS sequence"/>
</dbReference>
<feature type="transmembrane region" description="Helical" evidence="6">
    <location>
        <begin position="50"/>
        <end position="72"/>
    </location>
</feature>
<keyword evidence="6" id="KW-0472">Membrane</keyword>
<evidence type="ECO:0000256" key="3">
    <source>
        <dbReference type="ARBA" id="ARBA00022833"/>
    </source>
</evidence>
<comment type="caution">
    <text evidence="8">The sequence shown here is derived from an EMBL/GenBank/DDBJ whole genome shotgun (WGS) entry which is preliminary data.</text>
</comment>
<dbReference type="Gene3D" id="3.30.40.10">
    <property type="entry name" value="Zinc/RING finger domain, C3HC4 (zinc finger)"/>
    <property type="match status" value="1"/>
</dbReference>
<dbReference type="GO" id="GO:0016567">
    <property type="term" value="P:protein ubiquitination"/>
    <property type="evidence" value="ECO:0007669"/>
    <property type="project" value="TreeGrafter"/>
</dbReference>
<feature type="compositionally biased region" description="Low complexity" evidence="5">
    <location>
        <begin position="237"/>
        <end position="250"/>
    </location>
</feature>
<evidence type="ECO:0000256" key="5">
    <source>
        <dbReference type="SAM" id="MobiDB-lite"/>
    </source>
</evidence>
<keyword evidence="6" id="KW-1133">Transmembrane helix</keyword>
<dbReference type="GO" id="GO:0008270">
    <property type="term" value="F:zinc ion binding"/>
    <property type="evidence" value="ECO:0007669"/>
    <property type="project" value="UniProtKB-KW"/>
</dbReference>
<protein>
    <submittedName>
        <fullName evidence="8">E3 ubiquitin-protein ligase</fullName>
    </submittedName>
</protein>
<dbReference type="GO" id="GO:0061630">
    <property type="term" value="F:ubiquitin protein ligase activity"/>
    <property type="evidence" value="ECO:0007669"/>
    <property type="project" value="TreeGrafter"/>
</dbReference>
<accession>A0A1Q9CKL9</accession>
<dbReference type="SMART" id="SM00184">
    <property type="entry name" value="RING"/>
    <property type="match status" value="1"/>
</dbReference>
<dbReference type="InterPro" id="IPR001841">
    <property type="entry name" value="Znf_RING"/>
</dbReference>
<dbReference type="PANTHER" id="PTHR45969:SF69">
    <property type="entry name" value="FINGER DOMAIN PROTEIN, PUTATIVE (AFU_ORTHOLOGUE AFUA_3G12190)-RELATED"/>
    <property type="match status" value="1"/>
</dbReference>
<feature type="region of interest" description="Disordered" evidence="5">
    <location>
        <begin position="136"/>
        <end position="156"/>
    </location>
</feature>
<dbReference type="EMBL" id="LSRX01001115">
    <property type="protein sequence ID" value="OLP83455.1"/>
    <property type="molecule type" value="Genomic_DNA"/>
</dbReference>
<evidence type="ECO:0000313" key="8">
    <source>
        <dbReference type="EMBL" id="OLP83455.1"/>
    </source>
</evidence>
<evidence type="ECO:0000256" key="6">
    <source>
        <dbReference type="SAM" id="Phobius"/>
    </source>
</evidence>
<dbReference type="PROSITE" id="PS51257">
    <property type="entry name" value="PROKAR_LIPOPROTEIN"/>
    <property type="match status" value="1"/>
</dbReference>
<keyword evidence="1" id="KW-0479">Metal-binding</keyword>
<dbReference type="CDD" id="cd16448">
    <property type="entry name" value="RING-H2"/>
    <property type="match status" value="1"/>
</dbReference>
<evidence type="ECO:0000256" key="1">
    <source>
        <dbReference type="ARBA" id="ARBA00022723"/>
    </source>
</evidence>
<keyword evidence="3" id="KW-0862">Zinc</keyword>
<dbReference type="SUPFAM" id="SSF57850">
    <property type="entry name" value="RING/U-box"/>
    <property type="match status" value="1"/>
</dbReference>
<dbReference type="AlphaFoldDB" id="A0A1Q9CKL9"/>
<evidence type="ECO:0000256" key="4">
    <source>
        <dbReference type="PROSITE-ProRule" id="PRU00175"/>
    </source>
</evidence>
<feature type="region of interest" description="Disordered" evidence="5">
    <location>
        <begin position="228"/>
        <end position="263"/>
    </location>
</feature>